<dbReference type="AlphaFoldDB" id="A0A2U0TX86"/>
<dbReference type="Proteomes" id="UP000245870">
    <property type="component" value="Unassembled WGS sequence"/>
</dbReference>
<gene>
    <name evidence="1" type="ORF">C7379_12719</name>
</gene>
<evidence type="ECO:0000313" key="2">
    <source>
        <dbReference type="Proteomes" id="UP000245870"/>
    </source>
</evidence>
<evidence type="ECO:0000313" key="1">
    <source>
        <dbReference type="EMBL" id="PVX48198.1"/>
    </source>
</evidence>
<keyword evidence="2" id="KW-1185">Reference proteome</keyword>
<proteinExistence type="predicted"/>
<protein>
    <submittedName>
        <fullName evidence="1">Uncharacterized protein</fullName>
    </submittedName>
</protein>
<name>A0A2U0TX86_9BACT</name>
<accession>A0A2U0TX86</accession>
<dbReference type="EMBL" id="QENY01000027">
    <property type="protein sequence ID" value="PVX48198.1"/>
    <property type="molecule type" value="Genomic_DNA"/>
</dbReference>
<reference evidence="1 2" key="1">
    <citation type="submission" date="2018-05" db="EMBL/GenBank/DDBJ databases">
        <title>Genomic Encyclopedia of Type Strains, Phase IV (KMG-IV): sequencing the most valuable type-strain genomes for metagenomic binning, comparative biology and taxonomic classification.</title>
        <authorList>
            <person name="Goeker M."/>
        </authorList>
    </citation>
    <scope>NUCLEOTIDE SEQUENCE [LARGE SCALE GENOMIC DNA]</scope>
    <source>
        <strain evidence="1 2">DSM 100333</strain>
    </source>
</reference>
<comment type="caution">
    <text evidence="1">The sequence shown here is derived from an EMBL/GenBank/DDBJ whole genome shotgun (WGS) entry which is preliminary data.</text>
</comment>
<organism evidence="1 2">
    <name type="scientific">Hallella colorans</name>
    <dbReference type="NCBI Taxonomy" id="1703337"/>
    <lineage>
        <taxon>Bacteria</taxon>
        <taxon>Pseudomonadati</taxon>
        <taxon>Bacteroidota</taxon>
        <taxon>Bacteroidia</taxon>
        <taxon>Bacteroidales</taxon>
        <taxon>Prevotellaceae</taxon>
        <taxon>Hallella</taxon>
    </lineage>
</organism>
<sequence length="35" mass="4073">MFNIGAVFKPLFFMYDMCVIPKIPTDATIYASRDR</sequence>